<feature type="domain" description="MoxR-vWA-beta-propeller ternary system" evidence="1">
    <location>
        <begin position="8"/>
        <end position="137"/>
    </location>
</feature>
<organism evidence="2 3">
    <name type="scientific">Frischella japonica</name>
    <dbReference type="NCBI Taxonomy" id="2741544"/>
    <lineage>
        <taxon>Bacteria</taxon>
        <taxon>Pseudomonadati</taxon>
        <taxon>Pseudomonadota</taxon>
        <taxon>Gammaproteobacteria</taxon>
        <taxon>Orbales</taxon>
        <taxon>Orbaceae</taxon>
        <taxon>Frischella</taxon>
    </lineage>
</organism>
<protein>
    <recommendedName>
        <fullName evidence="1">MoxR-vWA-beta-propeller ternary system domain-containing protein</fullName>
    </recommendedName>
</protein>
<evidence type="ECO:0000313" key="3">
    <source>
        <dbReference type="Proteomes" id="UP000651208"/>
    </source>
</evidence>
<dbReference type="EMBL" id="JABURY010000018">
    <property type="protein sequence ID" value="MBC9131403.1"/>
    <property type="molecule type" value="Genomic_DNA"/>
</dbReference>
<keyword evidence="3" id="KW-1185">Reference proteome</keyword>
<accession>A0ABR7QZK5</accession>
<dbReference type="Pfam" id="PF19921">
    <property type="entry name" value="bpX5"/>
    <property type="match status" value="1"/>
</dbReference>
<proteinExistence type="predicted"/>
<dbReference type="Proteomes" id="UP000651208">
    <property type="component" value="Unassembled WGS sequence"/>
</dbReference>
<dbReference type="RefSeq" id="WP_187755848.1">
    <property type="nucleotide sequence ID" value="NZ_JABURY010000018.1"/>
</dbReference>
<comment type="caution">
    <text evidence="2">The sequence shown here is derived from an EMBL/GenBank/DDBJ whole genome shotgun (WGS) entry which is preliminary data.</text>
</comment>
<gene>
    <name evidence="2" type="ORF">FcAc13_08785</name>
</gene>
<evidence type="ECO:0000313" key="2">
    <source>
        <dbReference type="EMBL" id="MBC9131403.1"/>
    </source>
</evidence>
<dbReference type="InterPro" id="IPR045548">
    <property type="entry name" value="bpX5"/>
</dbReference>
<name>A0ABR7QZK5_9GAMM</name>
<reference evidence="2 3" key="1">
    <citation type="submission" date="2020-06" db="EMBL/GenBank/DDBJ databases">
        <title>Frischella cerana isolated from Apis cerana gut homogenate.</title>
        <authorList>
            <person name="Wolter L.A."/>
            <person name="Suenami S."/>
            <person name="Miyazaki R."/>
        </authorList>
    </citation>
    <scope>NUCLEOTIDE SEQUENCE [LARGE SCALE GENOMIC DNA]</scope>
    <source>
        <strain evidence="2 3">Ac13</strain>
    </source>
</reference>
<sequence>MHSHSYIQWHWQSNNDAITPVAVVAWHDVVRRLLIHLNQNLHKYDLSKYQFVKGDNFIVIIGEPSLLPWIDGVQYAMFDSQEPQLWLPCHAKPSISSTLLARAINYKFKFNHILLWNDPQMVIPLEKKWPLTKEFIAYAL</sequence>
<evidence type="ECO:0000259" key="1">
    <source>
        <dbReference type="Pfam" id="PF19921"/>
    </source>
</evidence>